<accession>A0A914AI74</accession>
<dbReference type="GeneID" id="119734140"/>
<keyword evidence="2" id="KW-1185">Reference proteome</keyword>
<dbReference type="AlphaFoldDB" id="A0A914AI74"/>
<name>A0A914AI74_PATMI</name>
<reference evidence="1" key="1">
    <citation type="submission" date="2022-11" db="UniProtKB">
        <authorList>
            <consortium name="EnsemblMetazoa"/>
        </authorList>
    </citation>
    <scope>IDENTIFICATION</scope>
</reference>
<protein>
    <recommendedName>
        <fullName evidence="3">Replication protein A OB domain-containing protein</fullName>
    </recommendedName>
</protein>
<dbReference type="EnsemblMetazoa" id="XM_038207494.1">
    <property type="protein sequence ID" value="XP_038063422.1"/>
    <property type="gene ID" value="LOC119734140"/>
</dbReference>
<evidence type="ECO:0000313" key="2">
    <source>
        <dbReference type="Proteomes" id="UP000887568"/>
    </source>
</evidence>
<sequence>MTSVSFKILGDFEKRGQSWCADVVVKDTDSIRALYTSIAAHLDLMHNGQFIKATKANMMTLETGQDIVRLTGSSKIYRSGAFDIDDAVLGAYFNAPVVGVAEVCNKPEFERCSVKGTIVDVSPIKTTAASKRKEIQLQDLDNKAKKICIKLWSESADQCIPAEQSAVIVKNVCKRTYNNADYLNSTQQTTVEPLVPSSNTVSITLEGFAEDSDDMLNLVTDHDAEYSVAKHVLLTGLGYASLDELQNYLPMVMNINYCELSKKVKEVGSIVLDGDD</sequence>
<dbReference type="Proteomes" id="UP000887568">
    <property type="component" value="Unplaced"/>
</dbReference>
<evidence type="ECO:0000313" key="1">
    <source>
        <dbReference type="EnsemblMetazoa" id="XP_038063422.1"/>
    </source>
</evidence>
<organism evidence="1 2">
    <name type="scientific">Patiria miniata</name>
    <name type="common">Bat star</name>
    <name type="synonym">Asterina miniata</name>
    <dbReference type="NCBI Taxonomy" id="46514"/>
    <lineage>
        <taxon>Eukaryota</taxon>
        <taxon>Metazoa</taxon>
        <taxon>Echinodermata</taxon>
        <taxon>Eleutherozoa</taxon>
        <taxon>Asterozoa</taxon>
        <taxon>Asteroidea</taxon>
        <taxon>Valvatacea</taxon>
        <taxon>Valvatida</taxon>
        <taxon>Asterinidae</taxon>
        <taxon>Patiria</taxon>
    </lineage>
</organism>
<proteinExistence type="predicted"/>
<dbReference type="InterPro" id="IPR012340">
    <property type="entry name" value="NA-bd_OB-fold"/>
</dbReference>
<evidence type="ECO:0008006" key="3">
    <source>
        <dbReference type="Google" id="ProtNLM"/>
    </source>
</evidence>
<dbReference type="RefSeq" id="XP_038063422.1">
    <property type="nucleotide sequence ID" value="XM_038207494.1"/>
</dbReference>
<dbReference type="Gene3D" id="2.40.50.140">
    <property type="entry name" value="Nucleic acid-binding proteins"/>
    <property type="match status" value="1"/>
</dbReference>
<dbReference type="SUPFAM" id="SSF50249">
    <property type="entry name" value="Nucleic acid-binding proteins"/>
    <property type="match status" value="1"/>
</dbReference>